<dbReference type="RefSeq" id="WP_170202426.1">
    <property type="nucleotide sequence ID" value="NZ_CP051685.1"/>
</dbReference>
<accession>A0A7Z2VWB8</accession>
<dbReference type="SUPFAM" id="SSF48498">
    <property type="entry name" value="Tetracyclin repressor-like, C-terminal domain"/>
    <property type="match status" value="1"/>
</dbReference>
<keyword evidence="7" id="KW-1185">Reference proteome</keyword>
<dbReference type="AlphaFoldDB" id="A0A7Z2VWB8"/>
<dbReference type="EMBL" id="CP051685">
    <property type="protein sequence ID" value="QJE00394.1"/>
    <property type="molecule type" value="Genomic_DNA"/>
</dbReference>
<protein>
    <submittedName>
        <fullName evidence="6">TetR/AcrR family transcriptional regulator</fullName>
    </submittedName>
</protein>
<reference evidence="6 7" key="1">
    <citation type="submission" date="2020-04" db="EMBL/GenBank/DDBJ databases">
        <title>Genome sequencing of novel species.</title>
        <authorList>
            <person name="Heo J."/>
            <person name="Kim S.-J."/>
            <person name="Kim J.-S."/>
            <person name="Hong S.-B."/>
            <person name="Kwon S.-W."/>
        </authorList>
    </citation>
    <scope>NUCLEOTIDE SEQUENCE [LARGE SCALE GENOMIC DNA]</scope>
    <source>
        <strain evidence="6 7">GN2-R2</strain>
    </source>
</reference>
<dbReference type="InterPro" id="IPR001647">
    <property type="entry name" value="HTH_TetR"/>
</dbReference>
<evidence type="ECO:0000256" key="2">
    <source>
        <dbReference type="ARBA" id="ARBA00023125"/>
    </source>
</evidence>
<name>A0A7Z2VWB8_9BURK</name>
<organism evidence="6 7">
    <name type="scientific">Massilia forsythiae</name>
    <dbReference type="NCBI Taxonomy" id="2728020"/>
    <lineage>
        <taxon>Bacteria</taxon>
        <taxon>Pseudomonadati</taxon>
        <taxon>Pseudomonadota</taxon>
        <taxon>Betaproteobacteria</taxon>
        <taxon>Burkholderiales</taxon>
        <taxon>Oxalobacteraceae</taxon>
        <taxon>Telluria group</taxon>
        <taxon>Massilia</taxon>
    </lineage>
</organism>
<evidence type="ECO:0000313" key="6">
    <source>
        <dbReference type="EMBL" id="QJE00394.1"/>
    </source>
</evidence>
<dbReference type="InterPro" id="IPR050109">
    <property type="entry name" value="HTH-type_TetR-like_transc_reg"/>
</dbReference>
<keyword evidence="2 4" id="KW-0238">DNA-binding</keyword>
<dbReference type="FunFam" id="1.10.10.60:FF:000141">
    <property type="entry name" value="TetR family transcriptional regulator"/>
    <property type="match status" value="1"/>
</dbReference>
<feature type="DNA-binding region" description="H-T-H motif" evidence="4">
    <location>
        <begin position="39"/>
        <end position="58"/>
    </location>
</feature>
<keyword evidence="3" id="KW-0804">Transcription</keyword>
<dbReference type="PANTHER" id="PTHR30055">
    <property type="entry name" value="HTH-TYPE TRANSCRIPTIONAL REGULATOR RUTR"/>
    <property type="match status" value="1"/>
</dbReference>
<dbReference type="Proteomes" id="UP000502415">
    <property type="component" value="Chromosome"/>
</dbReference>
<evidence type="ECO:0000313" key="7">
    <source>
        <dbReference type="Proteomes" id="UP000502415"/>
    </source>
</evidence>
<dbReference type="InterPro" id="IPR036271">
    <property type="entry name" value="Tet_transcr_reg_TetR-rel_C_sf"/>
</dbReference>
<dbReference type="InterPro" id="IPR011075">
    <property type="entry name" value="TetR_C"/>
</dbReference>
<dbReference type="Gene3D" id="1.10.357.10">
    <property type="entry name" value="Tetracycline Repressor, domain 2"/>
    <property type="match status" value="1"/>
</dbReference>
<dbReference type="SUPFAM" id="SSF46689">
    <property type="entry name" value="Homeodomain-like"/>
    <property type="match status" value="1"/>
</dbReference>
<dbReference type="GO" id="GO:0003700">
    <property type="term" value="F:DNA-binding transcription factor activity"/>
    <property type="evidence" value="ECO:0007669"/>
    <property type="project" value="TreeGrafter"/>
</dbReference>
<dbReference type="PROSITE" id="PS50977">
    <property type="entry name" value="HTH_TETR_2"/>
    <property type="match status" value="1"/>
</dbReference>
<gene>
    <name evidence="6" type="ORF">HH212_10460</name>
</gene>
<dbReference type="Pfam" id="PF16859">
    <property type="entry name" value="TetR_C_11"/>
    <property type="match status" value="1"/>
</dbReference>
<evidence type="ECO:0000256" key="1">
    <source>
        <dbReference type="ARBA" id="ARBA00023015"/>
    </source>
</evidence>
<proteinExistence type="predicted"/>
<dbReference type="PANTHER" id="PTHR30055:SF223">
    <property type="entry name" value="HTH-TYPE TRANSCRIPTIONAL REGULATOR UIDR"/>
    <property type="match status" value="1"/>
</dbReference>
<keyword evidence="1" id="KW-0805">Transcription regulation</keyword>
<evidence type="ECO:0000259" key="5">
    <source>
        <dbReference type="PROSITE" id="PS50977"/>
    </source>
</evidence>
<dbReference type="KEGG" id="mfy:HH212_10460"/>
<dbReference type="Gene3D" id="1.10.10.60">
    <property type="entry name" value="Homeodomain-like"/>
    <property type="match status" value="1"/>
</dbReference>
<dbReference type="Pfam" id="PF00440">
    <property type="entry name" value="TetR_N"/>
    <property type="match status" value="1"/>
</dbReference>
<feature type="domain" description="HTH tetR-type" evidence="5">
    <location>
        <begin position="16"/>
        <end position="76"/>
    </location>
</feature>
<dbReference type="PRINTS" id="PR00455">
    <property type="entry name" value="HTHTETR"/>
</dbReference>
<evidence type="ECO:0000256" key="4">
    <source>
        <dbReference type="PROSITE-ProRule" id="PRU00335"/>
    </source>
</evidence>
<dbReference type="GO" id="GO:0000976">
    <property type="term" value="F:transcription cis-regulatory region binding"/>
    <property type="evidence" value="ECO:0007669"/>
    <property type="project" value="TreeGrafter"/>
</dbReference>
<sequence>MPCPFDAKPRWERRKDARPQELLEAALDLFVERGYAATRLEDVARRAGVSKGTLYLYYENKEDLFKAVVRGNIVPAIGAAETSVAEFDGHSADLLRHLIHSWWQRVGATKASGIIKLVTAEAGNFPELATFYQDEVINRGTRAMTTMLERGVARGEFRPIDINLMTQVLVAPMLMLITWKHSVGPCPRAELEPLAFLDTFLDVALHGLLPTGAGATQAAGAGAASVHAG</sequence>
<dbReference type="InterPro" id="IPR009057">
    <property type="entry name" value="Homeodomain-like_sf"/>
</dbReference>
<evidence type="ECO:0000256" key="3">
    <source>
        <dbReference type="ARBA" id="ARBA00023163"/>
    </source>
</evidence>